<reference evidence="2 3" key="1">
    <citation type="submission" date="2018-06" db="EMBL/GenBank/DDBJ databases">
        <title>Genomic Encyclopedia of Type Strains, Phase III (KMG-III): the genomes of soil and plant-associated and newly described type strains.</title>
        <authorList>
            <person name="Whitman W."/>
        </authorList>
    </citation>
    <scope>NUCLEOTIDE SEQUENCE [LARGE SCALE GENOMIC DNA]</scope>
    <source>
        <strain evidence="2 3">CECT 7732</strain>
    </source>
</reference>
<feature type="transmembrane region" description="Helical" evidence="1">
    <location>
        <begin position="20"/>
        <end position="36"/>
    </location>
</feature>
<protein>
    <submittedName>
        <fullName evidence="2">Uncharacterized protein</fullName>
    </submittedName>
</protein>
<accession>A0A366D531</accession>
<dbReference type="Proteomes" id="UP000252086">
    <property type="component" value="Unassembled WGS sequence"/>
</dbReference>
<keyword evidence="1" id="KW-1133">Transmembrane helix</keyword>
<keyword evidence="1" id="KW-0812">Transmembrane</keyword>
<evidence type="ECO:0000313" key="2">
    <source>
        <dbReference type="EMBL" id="RBO85065.1"/>
    </source>
</evidence>
<gene>
    <name evidence="2" type="ORF">DFP76_102467</name>
</gene>
<evidence type="ECO:0000313" key="3">
    <source>
        <dbReference type="Proteomes" id="UP000252086"/>
    </source>
</evidence>
<evidence type="ECO:0000256" key="1">
    <source>
        <dbReference type="SAM" id="Phobius"/>
    </source>
</evidence>
<proteinExistence type="predicted"/>
<dbReference type="AlphaFoldDB" id="A0A366D531"/>
<keyword evidence="1" id="KW-0472">Membrane</keyword>
<comment type="caution">
    <text evidence="2">The sequence shown here is derived from an EMBL/GenBank/DDBJ whole genome shotgun (WGS) entry which is preliminary data.</text>
</comment>
<sequence length="63" mass="7645">MFFNSLELDKAFKKSLMDPILWFWACYYMFLFYIGSNKYNKKQEYPNETTNLSQKCLVCGRHV</sequence>
<keyword evidence="3" id="KW-1185">Reference proteome</keyword>
<name>A0A366D531_9GAMM</name>
<dbReference type="EMBL" id="QNRF01000002">
    <property type="protein sequence ID" value="RBO85065.1"/>
    <property type="molecule type" value="Genomic_DNA"/>
</dbReference>
<organism evidence="2 3">
    <name type="scientific">Marinomonas aquiplantarum</name>
    <dbReference type="NCBI Taxonomy" id="491951"/>
    <lineage>
        <taxon>Bacteria</taxon>
        <taxon>Pseudomonadati</taxon>
        <taxon>Pseudomonadota</taxon>
        <taxon>Gammaproteobacteria</taxon>
        <taxon>Oceanospirillales</taxon>
        <taxon>Oceanospirillaceae</taxon>
        <taxon>Marinomonas</taxon>
    </lineage>
</organism>